<accession>A0AAE2EF88</accession>
<protein>
    <submittedName>
        <fullName evidence="2">Uncharacterized protein</fullName>
    </submittedName>
</protein>
<comment type="caution">
    <text evidence="2">The sequence shown here is derived from an EMBL/GenBank/DDBJ whole genome shotgun (WGS) entry which is preliminary data.</text>
</comment>
<dbReference type="Proteomes" id="UP000033344">
    <property type="component" value="Unassembled WGS sequence"/>
</dbReference>
<keyword evidence="1" id="KW-1133">Transmembrane helix</keyword>
<proteinExistence type="predicted"/>
<sequence length="117" mass="13309">MPYSKRAIRPKATEPFFISQLLNATLCVAAILTYVTVSLVLLMETMGFNREQYSAMVSMAVSFSTPFARNMLIGILIGCSMLCILLLMVLQPFTQIWHKRNSHNPKILWLRETIKAL</sequence>
<evidence type="ECO:0000313" key="3">
    <source>
        <dbReference type="Proteomes" id="UP000033344"/>
    </source>
</evidence>
<evidence type="ECO:0000256" key="1">
    <source>
        <dbReference type="SAM" id="Phobius"/>
    </source>
</evidence>
<keyword evidence="1" id="KW-0812">Transmembrane</keyword>
<dbReference type="EMBL" id="JZYG01000006">
    <property type="protein sequence ID" value="KJM40357.1"/>
    <property type="molecule type" value="Genomic_DNA"/>
</dbReference>
<gene>
    <name evidence="2" type="ORF">SS44_05275</name>
</gene>
<reference evidence="2 3" key="1">
    <citation type="submission" date="2015-03" db="EMBL/GenBank/DDBJ databases">
        <authorList>
            <person name="McCorrison J."/>
            <person name="Sanka R."/>
            <person name="Adams M."/>
            <person name="Brinkac L."/>
            <person name="Nierman W."/>
            <person name="Sutton G."/>
            <person name="Nelson K."/>
            <person name="Kiedrowski L."/>
            <person name="Guerrero D."/>
            <person name="Bonomo R."/>
        </authorList>
    </citation>
    <scope>NUCLEOTIDE SEQUENCE [LARGE SCALE GENOMIC DNA]</scope>
    <source>
        <strain evidence="2 3">42324</strain>
    </source>
</reference>
<feature type="transmembrane region" description="Helical" evidence="1">
    <location>
        <begin position="71"/>
        <end position="90"/>
    </location>
</feature>
<name>A0AAE2EF88_ENTCL</name>
<evidence type="ECO:0000313" key="2">
    <source>
        <dbReference type="EMBL" id="KJM40357.1"/>
    </source>
</evidence>
<keyword evidence="1" id="KW-0472">Membrane</keyword>
<organism evidence="2 3">
    <name type="scientific">Enterobacter cloacae subsp. cloacae</name>
    <dbReference type="NCBI Taxonomy" id="336306"/>
    <lineage>
        <taxon>Bacteria</taxon>
        <taxon>Pseudomonadati</taxon>
        <taxon>Pseudomonadota</taxon>
        <taxon>Gammaproteobacteria</taxon>
        <taxon>Enterobacterales</taxon>
        <taxon>Enterobacteriaceae</taxon>
        <taxon>Enterobacter</taxon>
        <taxon>Enterobacter cloacae complex</taxon>
    </lineage>
</organism>
<feature type="transmembrane region" description="Helical" evidence="1">
    <location>
        <begin position="21"/>
        <end position="43"/>
    </location>
</feature>
<dbReference type="AlphaFoldDB" id="A0AAE2EF88"/>